<dbReference type="SUPFAM" id="SSF82199">
    <property type="entry name" value="SET domain"/>
    <property type="match status" value="1"/>
</dbReference>
<dbReference type="GO" id="GO:0046872">
    <property type="term" value="F:metal ion binding"/>
    <property type="evidence" value="ECO:0007669"/>
    <property type="project" value="UniProtKB-KW"/>
</dbReference>
<accession>C1EJ93</accession>
<dbReference type="SMART" id="SM00317">
    <property type="entry name" value="SET"/>
    <property type="match status" value="1"/>
</dbReference>
<dbReference type="GO" id="GO:0032259">
    <property type="term" value="P:methylation"/>
    <property type="evidence" value="ECO:0007669"/>
    <property type="project" value="UniProtKB-KW"/>
</dbReference>
<dbReference type="eggNOG" id="KOG1082">
    <property type="taxonomic scope" value="Eukaryota"/>
</dbReference>
<evidence type="ECO:0000256" key="3">
    <source>
        <dbReference type="ARBA" id="ARBA00022603"/>
    </source>
</evidence>
<reference evidence="11 12" key="1">
    <citation type="journal article" date="2009" name="Science">
        <title>Green evolution and dynamic adaptations revealed by genomes of the marine picoeukaryotes Micromonas.</title>
        <authorList>
            <person name="Worden A.Z."/>
            <person name="Lee J.H."/>
            <person name="Mock T."/>
            <person name="Rouze P."/>
            <person name="Simmons M.P."/>
            <person name="Aerts A.L."/>
            <person name="Allen A.E."/>
            <person name="Cuvelier M.L."/>
            <person name="Derelle E."/>
            <person name="Everett M.V."/>
            <person name="Foulon E."/>
            <person name="Grimwood J."/>
            <person name="Gundlach H."/>
            <person name="Henrissat B."/>
            <person name="Napoli C."/>
            <person name="McDonald S.M."/>
            <person name="Parker M.S."/>
            <person name="Rombauts S."/>
            <person name="Salamov A."/>
            <person name="Von Dassow P."/>
            <person name="Badger J.H."/>
            <person name="Coutinho P.M."/>
            <person name="Demir E."/>
            <person name="Dubchak I."/>
            <person name="Gentemann C."/>
            <person name="Eikrem W."/>
            <person name="Gready J.E."/>
            <person name="John U."/>
            <person name="Lanier W."/>
            <person name="Lindquist E.A."/>
            <person name="Lucas S."/>
            <person name="Mayer K.F."/>
            <person name="Moreau H."/>
            <person name="Not F."/>
            <person name="Otillar R."/>
            <person name="Panaud O."/>
            <person name="Pangilinan J."/>
            <person name="Paulsen I."/>
            <person name="Piegu B."/>
            <person name="Poliakov A."/>
            <person name="Robbens S."/>
            <person name="Schmutz J."/>
            <person name="Toulza E."/>
            <person name="Wyss T."/>
            <person name="Zelensky A."/>
            <person name="Zhou K."/>
            <person name="Armbrust E.V."/>
            <person name="Bhattacharya D."/>
            <person name="Goodenough U.W."/>
            <person name="Van de Peer Y."/>
            <person name="Grigoriev I.V."/>
        </authorList>
    </citation>
    <scope>NUCLEOTIDE SEQUENCE [LARGE SCALE GENOMIC DNA]</scope>
    <source>
        <strain evidence="12">RCC299 / NOUM17</strain>
    </source>
</reference>
<dbReference type="AlphaFoldDB" id="C1EJ93"/>
<dbReference type="PANTHER" id="PTHR46223">
    <property type="entry name" value="HISTONE-LYSINE N-METHYLTRANSFERASE SUV39H"/>
    <property type="match status" value="1"/>
</dbReference>
<gene>
    <name evidence="11" type="ORF">MICPUN_64853</name>
</gene>
<organism evidence="11 12">
    <name type="scientific">Micromonas commoda (strain RCC299 / NOUM17 / CCMP2709)</name>
    <name type="common">Picoplanktonic green alga</name>
    <dbReference type="NCBI Taxonomy" id="296587"/>
    <lineage>
        <taxon>Eukaryota</taxon>
        <taxon>Viridiplantae</taxon>
        <taxon>Chlorophyta</taxon>
        <taxon>Mamiellophyceae</taxon>
        <taxon>Mamiellales</taxon>
        <taxon>Mamiellaceae</taxon>
        <taxon>Micromonas</taxon>
    </lineage>
</organism>
<evidence type="ECO:0000256" key="1">
    <source>
        <dbReference type="ARBA" id="ARBA00004286"/>
    </source>
</evidence>
<dbReference type="GO" id="GO:0046974">
    <property type="term" value="F:histone H3K9 methyltransferase activity"/>
    <property type="evidence" value="ECO:0007669"/>
    <property type="project" value="TreeGrafter"/>
</dbReference>
<evidence type="ECO:0000256" key="7">
    <source>
        <dbReference type="ARBA" id="ARBA00022833"/>
    </source>
</evidence>
<dbReference type="OrthoDB" id="308383at2759"/>
<keyword evidence="4" id="KW-0808">Transferase</keyword>
<dbReference type="Pfam" id="PF00856">
    <property type="entry name" value="SET"/>
    <property type="match status" value="1"/>
</dbReference>
<dbReference type="EMBL" id="CP001334">
    <property type="protein sequence ID" value="ACO68144.1"/>
    <property type="molecule type" value="Genomic_DNA"/>
</dbReference>
<proteinExistence type="predicted"/>
<dbReference type="InParanoid" id="C1EJ93"/>
<dbReference type="RefSeq" id="XP_002506886.1">
    <property type="nucleotide sequence ID" value="XM_002506840.1"/>
</dbReference>
<dbReference type="InterPro" id="IPR050973">
    <property type="entry name" value="H3K9_Histone-Lys_N-MTase"/>
</dbReference>
<keyword evidence="6" id="KW-0479">Metal-binding</keyword>
<keyword evidence="7" id="KW-0862">Zinc</keyword>
<dbReference type="GO" id="GO:0005694">
    <property type="term" value="C:chromosome"/>
    <property type="evidence" value="ECO:0007669"/>
    <property type="project" value="UniProtKB-SubCell"/>
</dbReference>
<dbReference type="PANTHER" id="PTHR46223:SF4">
    <property type="entry name" value="HISTONE-LYSINE N-METHYLTRANSFERASE-RELATED"/>
    <property type="match status" value="1"/>
</dbReference>
<feature type="region of interest" description="Disordered" evidence="8">
    <location>
        <begin position="128"/>
        <end position="211"/>
    </location>
</feature>
<keyword evidence="3" id="KW-0489">Methyltransferase</keyword>
<evidence type="ECO:0000256" key="8">
    <source>
        <dbReference type="SAM" id="MobiDB-lite"/>
    </source>
</evidence>
<dbReference type="GO" id="GO:0005634">
    <property type="term" value="C:nucleus"/>
    <property type="evidence" value="ECO:0007669"/>
    <property type="project" value="TreeGrafter"/>
</dbReference>
<dbReference type="InterPro" id="IPR001214">
    <property type="entry name" value="SET_dom"/>
</dbReference>
<feature type="compositionally biased region" description="Pro residues" evidence="8">
    <location>
        <begin position="164"/>
        <end position="179"/>
    </location>
</feature>
<feature type="compositionally biased region" description="Basic and acidic residues" evidence="8">
    <location>
        <begin position="197"/>
        <end position="211"/>
    </location>
</feature>
<dbReference type="GeneID" id="8249675"/>
<dbReference type="STRING" id="296587.C1EJ93"/>
<dbReference type="PROSITE" id="PS50280">
    <property type="entry name" value="SET"/>
    <property type="match status" value="1"/>
</dbReference>
<evidence type="ECO:0000313" key="12">
    <source>
        <dbReference type="Proteomes" id="UP000002009"/>
    </source>
</evidence>
<dbReference type="Proteomes" id="UP000002009">
    <property type="component" value="Chromosome 16"/>
</dbReference>
<keyword evidence="5" id="KW-0949">S-adenosyl-L-methionine</keyword>
<evidence type="ECO:0000256" key="5">
    <source>
        <dbReference type="ARBA" id="ARBA00022691"/>
    </source>
</evidence>
<evidence type="ECO:0000256" key="4">
    <source>
        <dbReference type="ARBA" id="ARBA00022679"/>
    </source>
</evidence>
<evidence type="ECO:0000256" key="2">
    <source>
        <dbReference type="ARBA" id="ARBA00022454"/>
    </source>
</evidence>
<dbReference type="KEGG" id="mis:MICPUN_64853"/>
<feature type="domain" description="Post-SET" evidence="10">
    <location>
        <begin position="456"/>
        <end position="472"/>
    </location>
</feature>
<dbReference type="InterPro" id="IPR046341">
    <property type="entry name" value="SET_dom_sf"/>
</dbReference>
<dbReference type="PROSITE" id="PS50868">
    <property type="entry name" value="POST_SET"/>
    <property type="match status" value="1"/>
</dbReference>
<sequence length="472" mass="52195">MADPSEKITVDDCRVGAWVEVSNGGKEPWRGMIAKVDPTSSQPIAVKWVGNATPGLLVKPGVKWPTNTPDGLYTWRGGIHFVELETLLEVNDDLFHVANRKGLQHAELPCKPANVFCYERTCRGRCTGVPSASHPPPPAKQKDTAGAKGKVKPAARPTAKAKLMPPPPPKTKLTAPPPKTHNKPGPKPHSSAAAKKGSNEKVKPAEEKKRKYDDAGLGKYFEWEHNVTGDCKPSDVLVPFTYNPSRIFNLEPGGVNYLVEKRADPNNVRCSCSTSLLPALTDQFGTIEDLHKISKGQCPYRALQCGGILYHMHVYQDPVGKGYGVRTLEPIKKGAMICEYSGEVITTDEATLREQSYVQLGLFYLHDVHGTYSNHGKYSKIKCTIDPTMYGNVARMLNHSCDPNVSTLQVNTVNIMGDKIPKVPRLVLFTKRDIDADEELCIDYSPGRDREDQLQKVMRCFCKTAKCKGWLF</sequence>
<evidence type="ECO:0000313" key="11">
    <source>
        <dbReference type="EMBL" id="ACO68144.1"/>
    </source>
</evidence>
<name>C1EJ93_MICCC</name>
<comment type="subcellular location">
    <subcellularLocation>
        <location evidence="1">Chromosome</location>
    </subcellularLocation>
</comment>
<dbReference type="InterPro" id="IPR003616">
    <property type="entry name" value="Post-SET_dom"/>
</dbReference>
<evidence type="ECO:0000256" key="6">
    <source>
        <dbReference type="ARBA" id="ARBA00022723"/>
    </source>
</evidence>
<evidence type="ECO:0000259" key="10">
    <source>
        <dbReference type="PROSITE" id="PS50868"/>
    </source>
</evidence>
<keyword evidence="12" id="KW-1185">Reference proteome</keyword>
<keyword evidence="2" id="KW-0158">Chromosome</keyword>
<feature type="domain" description="SET" evidence="9">
    <location>
        <begin position="310"/>
        <end position="445"/>
    </location>
</feature>
<dbReference type="Gene3D" id="2.170.270.10">
    <property type="entry name" value="SET domain"/>
    <property type="match status" value="1"/>
</dbReference>
<evidence type="ECO:0000259" key="9">
    <source>
        <dbReference type="PROSITE" id="PS50280"/>
    </source>
</evidence>
<protein>
    <submittedName>
        <fullName evidence="11">Set domain protein</fullName>
    </submittedName>
</protein>